<dbReference type="InterPro" id="IPR009799">
    <property type="entry name" value="EthD_dom"/>
</dbReference>
<feature type="domain" description="EthD" evidence="1">
    <location>
        <begin position="137"/>
        <end position="218"/>
    </location>
</feature>
<dbReference type="OrthoDB" id="3535638at2"/>
<keyword evidence="3" id="KW-1185">Reference proteome</keyword>
<proteinExistence type="predicted"/>
<evidence type="ECO:0000313" key="3">
    <source>
        <dbReference type="Proteomes" id="UP000274391"/>
    </source>
</evidence>
<dbReference type="Gene3D" id="3.30.70.100">
    <property type="match status" value="1"/>
</dbReference>
<name>A0A3P3VVY0_9MICO</name>
<dbReference type="EMBL" id="RQVS01000008">
    <property type="protein sequence ID" value="RRJ86604.1"/>
    <property type="molecule type" value="Genomic_DNA"/>
</dbReference>
<sequence length="235" mass="25617">MSQDPAYKLVILLTRSPEITREEFARRIVDLESTAPVSKGGLQRRVVTTGLATVDPESESPFDAAIETWWTRKNDAADWVVSQTFENDWLAPRLPLLACRPHAIAGEPAAPRPNGEDYPQGAVQLIALTTSMRSRRKDEFAAAYVRHAELASSGLESGARITRLEFVPAPLAAPSRFSVDRYDGVGTIVFAAESALADEVAKAYYRDVVVPDAARFSDIGYSHILVGSPTFVGPT</sequence>
<accession>A0A3P3VVY0</accession>
<dbReference type="Proteomes" id="UP000274391">
    <property type="component" value="Unassembled WGS sequence"/>
</dbReference>
<gene>
    <name evidence="2" type="ORF">EG850_08120</name>
</gene>
<comment type="caution">
    <text evidence="2">The sequence shown here is derived from an EMBL/GenBank/DDBJ whole genome shotgun (WGS) entry which is preliminary data.</text>
</comment>
<protein>
    <recommendedName>
        <fullName evidence="1">EthD domain-containing protein</fullName>
    </recommendedName>
</protein>
<dbReference type="GO" id="GO:0016491">
    <property type="term" value="F:oxidoreductase activity"/>
    <property type="evidence" value="ECO:0007669"/>
    <property type="project" value="InterPro"/>
</dbReference>
<organism evidence="2 3">
    <name type="scientific">Gulosibacter macacae</name>
    <dbReference type="NCBI Taxonomy" id="2488791"/>
    <lineage>
        <taxon>Bacteria</taxon>
        <taxon>Bacillati</taxon>
        <taxon>Actinomycetota</taxon>
        <taxon>Actinomycetes</taxon>
        <taxon>Micrococcales</taxon>
        <taxon>Microbacteriaceae</taxon>
        <taxon>Gulosibacter</taxon>
    </lineage>
</organism>
<dbReference type="RefSeq" id="WP_124972353.1">
    <property type="nucleotide sequence ID" value="NZ_RQVS01000008.1"/>
</dbReference>
<reference evidence="2 3" key="1">
    <citation type="submission" date="2018-11" db="EMBL/GenBank/DDBJ databases">
        <title>YIM 102482-1 draft genome.</title>
        <authorList>
            <person name="Li G."/>
            <person name="Jiang Y."/>
        </authorList>
    </citation>
    <scope>NUCLEOTIDE SEQUENCE [LARGE SCALE GENOMIC DNA]</scope>
    <source>
        <strain evidence="2 3">YIM 102482-1</strain>
    </source>
</reference>
<dbReference type="Pfam" id="PF07110">
    <property type="entry name" value="EthD"/>
    <property type="match status" value="1"/>
</dbReference>
<dbReference type="AlphaFoldDB" id="A0A3P3VVY0"/>
<evidence type="ECO:0000259" key="1">
    <source>
        <dbReference type="Pfam" id="PF07110"/>
    </source>
</evidence>
<evidence type="ECO:0000313" key="2">
    <source>
        <dbReference type="EMBL" id="RRJ86604.1"/>
    </source>
</evidence>